<feature type="region of interest" description="Disordered" evidence="3">
    <location>
        <begin position="452"/>
        <end position="515"/>
    </location>
</feature>
<feature type="domain" description="Ubiquitin fusion degradation protein UFD1 N-terminal subdomain 2" evidence="5">
    <location>
        <begin position="236"/>
        <end position="311"/>
    </location>
</feature>
<feature type="region of interest" description="Disordered" evidence="3">
    <location>
        <begin position="1"/>
        <end position="62"/>
    </location>
</feature>
<feature type="compositionally biased region" description="Pro residues" evidence="3">
    <location>
        <begin position="478"/>
        <end position="488"/>
    </location>
</feature>
<dbReference type="GO" id="GO:0006511">
    <property type="term" value="P:ubiquitin-dependent protein catabolic process"/>
    <property type="evidence" value="ECO:0007669"/>
    <property type="project" value="InterPro"/>
</dbReference>
<evidence type="ECO:0000256" key="2">
    <source>
        <dbReference type="ARBA" id="ARBA00022786"/>
    </source>
</evidence>
<feature type="compositionally biased region" description="Pro residues" evidence="3">
    <location>
        <begin position="39"/>
        <end position="53"/>
    </location>
</feature>
<keyword evidence="7" id="KW-1185">Reference proteome</keyword>
<gene>
    <name evidence="6" type="primary">Mo00735</name>
    <name evidence="6" type="ORF">E5Q_00735</name>
</gene>
<reference evidence="6 7" key="1">
    <citation type="journal article" date="2011" name="J. Gen. Appl. Microbiol.">
        <title>Draft genome sequencing of the enigmatic basidiomycete Mixia osmundae.</title>
        <authorList>
            <person name="Nishida H."/>
            <person name="Nagatsuka Y."/>
            <person name="Sugiyama J."/>
        </authorList>
    </citation>
    <scope>NUCLEOTIDE SEQUENCE [LARGE SCALE GENOMIC DNA]</scope>
    <source>
        <strain evidence="7">CBS 9802 / IAM 14324 / JCM 22182 / KY 12970</strain>
    </source>
</reference>
<feature type="compositionally biased region" description="Acidic residues" evidence="3">
    <location>
        <begin position="14"/>
        <end position="26"/>
    </location>
</feature>
<accession>G7DU28</accession>
<feature type="domain" description="Ubiquitin fusion degradation protein UFD1 N-terminal subdomain 1" evidence="4">
    <location>
        <begin position="125"/>
        <end position="235"/>
    </location>
</feature>
<dbReference type="HOGENOM" id="CLU_037790_1_1_1"/>
<sequence length="515" mass="54735">MSDDEDFHDYRSDDDVEYIDDDDDDMGYLPIEPARRPANNPPPVPPPQAPQPPPHRRTNMFGGMREDDYARVAGQGLDPFAAFQGMGGPMGRGMAAGGFGRVLGGMMGAGGGHGMGYQASAAAFRQNYRAYSTAVFEIREGRADGTGVHGQGRANLMYGGKILMPPEALQMLTDLDLESPWNFEIINARHQDLSTHGGVLEFIAGPGTVHLPGWMMTKLQLNEGDQVRINGAKLPKGKFIKVQAQSVLFLELSDHKAVLEQALRNYATLTAGDIIEIGYNGMTFEILIMETKPEGAISVFETDIEVDFAAPKGYVEPERKPAPPAPTMASKLGIDISATQDVDAKGQATNGSSSAAQAAFNSFVGSGNTLAGKRVKGKGTSTKKVQEVDPTSRIVRTDQPRIVTADTQIGGRRVPARLDLPYGTLFFGWHVIAPDAPKEETDMADALQQPSTTVPFAGMGQGVTLSGRPSANTSAAPSPGPSPAPPPTSSVFAGSGNTLSGRSSRAANHEVIEID</sequence>
<dbReference type="AlphaFoldDB" id="G7DU28"/>
<dbReference type="STRING" id="764103.G7DU28"/>
<dbReference type="EMBL" id="BABT02000028">
    <property type="protein sequence ID" value="GAA94088.1"/>
    <property type="molecule type" value="Genomic_DNA"/>
</dbReference>
<reference evidence="6 7" key="2">
    <citation type="journal article" date="2012" name="Open Biol.">
        <title>Characteristics of nucleosomes and linker DNA regions on the genome of the basidiomycete Mixia osmundae revealed by mono- and dinucleosome mapping.</title>
        <authorList>
            <person name="Nishida H."/>
            <person name="Kondo S."/>
            <person name="Matsumoto T."/>
            <person name="Suzuki Y."/>
            <person name="Yoshikawa H."/>
            <person name="Taylor T.D."/>
            <person name="Sugiyama J."/>
        </authorList>
    </citation>
    <scope>NUCLEOTIDE SEQUENCE [LARGE SCALE GENOMIC DNA]</scope>
    <source>
        <strain evidence="7">CBS 9802 / IAM 14324 / JCM 22182 / KY 12970</strain>
    </source>
</reference>
<feature type="compositionally biased region" description="Polar residues" evidence="3">
    <location>
        <begin position="491"/>
        <end position="506"/>
    </location>
</feature>
<protein>
    <recommendedName>
        <fullName evidence="8">Ubiquitin fusion degradation protein 1</fullName>
    </recommendedName>
</protein>
<dbReference type="FunCoup" id="G7DU28">
    <property type="interactions" value="602"/>
</dbReference>
<evidence type="ECO:0008006" key="8">
    <source>
        <dbReference type="Google" id="ProtNLM"/>
    </source>
</evidence>
<dbReference type="InterPro" id="IPR042299">
    <property type="entry name" value="Ufd1-like_Nn"/>
</dbReference>
<evidence type="ECO:0000256" key="3">
    <source>
        <dbReference type="SAM" id="MobiDB-lite"/>
    </source>
</evidence>
<proteinExistence type="inferred from homology"/>
<evidence type="ECO:0000313" key="6">
    <source>
        <dbReference type="EMBL" id="GAA94088.1"/>
    </source>
</evidence>
<dbReference type="InParanoid" id="G7DU28"/>
<dbReference type="Gene3D" id="3.10.330.10">
    <property type="match status" value="1"/>
</dbReference>
<dbReference type="Pfam" id="PF03152">
    <property type="entry name" value="UFD1_N1"/>
    <property type="match status" value="1"/>
</dbReference>
<dbReference type="InterPro" id="IPR004854">
    <property type="entry name" value="Ufd1-like"/>
</dbReference>
<dbReference type="GO" id="GO:0034098">
    <property type="term" value="C:VCP-NPL4-UFD1 AAA ATPase complex"/>
    <property type="evidence" value="ECO:0007669"/>
    <property type="project" value="TreeGrafter"/>
</dbReference>
<dbReference type="InterPro" id="IPR055418">
    <property type="entry name" value="UFD1_N2"/>
</dbReference>
<dbReference type="GO" id="GO:0031593">
    <property type="term" value="F:polyubiquitin modification-dependent protein binding"/>
    <property type="evidence" value="ECO:0007669"/>
    <property type="project" value="TreeGrafter"/>
</dbReference>
<name>G7DU28_MIXOS</name>
<dbReference type="Gene3D" id="2.40.40.50">
    <property type="entry name" value="Ubiquitin fusion degradation protein UFD1, N-terminal domain"/>
    <property type="match status" value="1"/>
</dbReference>
<dbReference type="OrthoDB" id="422728at2759"/>
<dbReference type="InterPro" id="IPR055417">
    <property type="entry name" value="UFD1_N1"/>
</dbReference>
<evidence type="ECO:0000256" key="1">
    <source>
        <dbReference type="ARBA" id="ARBA00006043"/>
    </source>
</evidence>
<dbReference type="GO" id="GO:0036503">
    <property type="term" value="P:ERAD pathway"/>
    <property type="evidence" value="ECO:0007669"/>
    <property type="project" value="TreeGrafter"/>
</dbReference>
<dbReference type="Proteomes" id="UP000009131">
    <property type="component" value="Unassembled WGS sequence"/>
</dbReference>
<comment type="similarity">
    <text evidence="1">Belongs to the UFD1 family.</text>
</comment>
<evidence type="ECO:0000259" key="4">
    <source>
        <dbReference type="Pfam" id="PF03152"/>
    </source>
</evidence>
<keyword evidence="2" id="KW-0833">Ubl conjugation pathway</keyword>
<organism evidence="6 7">
    <name type="scientific">Mixia osmundae (strain CBS 9802 / IAM 14324 / JCM 22182 / KY 12970)</name>
    <dbReference type="NCBI Taxonomy" id="764103"/>
    <lineage>
        <taxon>Eukaryota</taxon>
        <taxon>Fungi</taxon>
        <taxon>Dikarya</taxon>
        <taxon>Basidiomycota</taxon>
        <taxon>Pucciniomycotina</taxon>
        <taxon>Mixiomycetes</taxon>
        <taxon>Mixiales</taxon>
        <taxon>Mixiaceae</taxon>
        <taxon>Mixia</taxon>
    </lineage>
</organism>
<evidence type="ECO:0000259" key="5">
    <source>
        <dbReference type="Pfam" id="PF24842"/>
    </source>
</evidence>
<dbReference type="PANTHER" id="PTHR12555">
    <property type="entry name" value="UBIQUITIN FUSION DEGRADATON PROTEIN 1"/>
    <property type="match status" value="1"/>
</dbReference>
<dbReference type="eggNOG" id="KOG1816">
    <property type="taxonomic scope" value="Eukaryota"/>
</dbReference>
<comment type="caution">
    <text evidence="6">The sequence shown here is derived from an EMBL/GenBank/DDBJ whole genome shotgun (WGS) entry which is preliminary data.</text>
</comment>
<dbReference type="Pfam" id="PF24842">
    <property type="entry name" value="UFD1_N2"/>
    <property type="match status" value="1"/>
</dbReference>
<feature type="region of interest" description="Disordered" evidence="3">
    <location>
        <begin position="371"/>
        <end position="390"/>
    </location>
</feature>
<dbReference type="PANTHER" id="PTHR12555:SF13">
    <property type="entry name" value="UBIQUITIN RECOGNITION FACTOR IN ER-ASSOCIATED DEGRADATION PROTEIN 1"/>
    <property type="match status" value="1"/>
</dbReference>
<evidence type="ECO:0000313" key="7">
    <source>
        <dbReference type="Proteomes" id="UP000009131"/>
    </source>
</evidence>